<evidence type="ECO:0000256" key="1">
    <source>
        <dbReference type="SAM" id="MobiDB-lite"/>
    </source>
</evidence>
<accession>A0ABP0KJW3</accession>
<protein>
    <submittedName>
        <fullName evidence="2">Uncharacterized protein</fullName>
    </submittedName>
</protein>
<dbReference type="Proteomes" id="UP001642464">
    <property type="component" value="Unassembled WGS sequence"/>
</dbReference>
<reference evidence="2 3" key="1">
    <citation type="submission" date="2024-02" db="EMBL/GenBank/DDBJ databases">
        <authorList>
            <person name="Chen Y."/>
            <person name="Shah S."/>
            <person name="Dougan E. K."/>
            <person name="Thang M."/>
            <person name="Chan C."/>
        </authorList>
    </citation>
    <scope>NUCLEOTIDE SEQUENCE [LARGE SCALE GENOMIC DNA]</scope>
</reference>
<proteinExistence type="predicted"/>
<feature type="region of interest" description="Disordered" evidence="1">
    <location>
        <begin position="43"/>
        <end position="62"/>
    </location>
</feature>
<gene>
    <name evidence="2" type="ORF">SCF082_LOCUS17440</name>
</gene>
<dbReference type="Gene3D" id="1.25.40.20">
    <property type="entry name" value="Ankyrin repeat-containing domain"/>
    <property type="match status" value="1"/>
</dbReference>
<dbReference type="InterPro" id="IPR036770">
    <property type="entry name" value="Ankyrin_rpt-contain_sf"/>
</dbReference>
<sequence length="797" mass="84263">MQIGREIDQPGLQRVFPSAAPGVFDQHACAIPAVLGARRVRLRDGGDHGDEGETKQRLDPDEAVSTKKDLGFFLRAARVFLQGADAKEDLPARKPVDELQVSGLGEAIKVAVNLSTRLEDEGIANIESAAGSGADAAKALRPKAAAAQKAAPRSLGEVEGIPWTSGKLGVPKSFEQRSSEIADCAERGEDLQDLAVYAEEVSEAGPDRAEGWSVEIVKASYLTNHKGSAVAWPAVNLYVINDHFVKPFTLHGPEKTGPCRICTFANNQHDLSGLSGQLRETPFVKAILSPRHSRAAGKRSGVGSEAVSPLSLLRVWWIGCQGTVALLDSEVTTFDRSAKVHVRVGAWLDALLLGWVAVVDVLKMLNCSDETLQLIARDSLDKFSPGDVAKHSSELQKVIEIADSPVPVVENVCEKLGELSPEDLANAADLPQKLKMHDTDASTQLREMHADSVKMMSVEAKGWLPANSALHGGKAVPAKPTLRMDTGEGAKESVADEATGGAFPLRVATKGVTVDISRSGVREIRQIFLGQAKASLEEDKQRILHLIAEWSSTAPPSECDAFTSMTLGDCSTERSVRLGNTRVRKMFAPGALYKAALHNEVPELSKLLTEFPEAKDEGISDGAGPVYAAAMCCGAKVFGWLGGHGVFIATQFGSTDALMLGTGGGALNGKDLLSARASPDLARREDGVTPSFMAVQNGKIEADPNLETAQGQRPLSLVKGHMDARKKVTKLLQDAGAEVAAPVSAAPTAAAGSSAPLVPKAPPKGKAKAKAKASFAAASANVTQQIGLMGAYELLEQ</sequence>
<evidence type="ECO:0000313" key="3">
    <source>
        <dbReference type="Proteomes" id="UP001642464"/>
    </source>
</evidence>
<evidence type="ECO:0000313" key="2">
    <source>
        <dbReference type="EMBL" id="CAK9026302.1"/>
    </source>
</evidence>
<keyword evidence="3" id="KW-1185">Reference proteome</keyword>
<organism evidence="2 3">
    <name type="scientific">Durusdinium trenchii</name>
    <dbReference type="NCBI Taxonomy" id="1381693"/>
    <lineage>
        <taxon>Eukaryota</taxon>
        <taxon>Sar</taxon>
        <taxon>Alveolata</taxon>
        <taxon>Dinophyceae</taxon>
        <taxon>Suessiales</taxon>
        <taxon>Symbiodiniaceae</taxon>
        <taxon>Durusdinium</taxon>
    </lineage>
</organism>
<dbReference type="SUPFAM" id="SSF48403">
    <property type="entry name" value="Ankyrin repeat"/>
    <property type="match status" value="1"/>
</dbReference>
<dbReference type="EMBL" id="CAXAMM010011492">
    <property type="protein sequence ID" value="CAK9026302.1"/>
    <property type="molecule type" value="Genomic_DNA"/>
</dbReference>
<comment type="caution">
    <text evidence="2">The sequence shown here is derived from an EMBL/GenBank/DDBJ whole genome shotgun (WGS) entry which is preliminary data.</text>
</comment>
<name>A0ABP0KJW3_9DINO</name>